<dbReference type="GO" id="GO:0015095">
    <property type="term" value="F:magnesium ion transmembrane transporter activity"/>
    <property type="evidence" value="ECO:0007669"/>
    <property type="project" value="InterPro"/>
</dbReference>
<evidence type="ECO:0000256" key="5">
    <source>
        <dbReference type="ARBA" id="ARBA00023136"/>
    </source>
</evidence>
<dbReference type="InterPro" id="IPR002523">
    <property type="entry name" value="MgTranspt_CorA/ZnTranspt_ZntB"/>
</dbReference>
<dbReference type="SUPFAM" id="SSF143865">
    <property type="entry name" value="CorA soluble domain-like"/>
    <property type="match status" value="1"/>
</dbReference>
<dbReference type="InterPro" id="IPR045861">
    <property type="entry name" value="CorA_cytoplasmic_dom"/>
</dbReference>
<keyword evidence="5 6" id="KW-0472">Membrane</keyword>
<proteinExistence type="inferred from homology"/>
<dbReference type="InterPro" id="IPR045863">
    <property type="entry name" value="CorA_TM1_TM2"/>
</dbReference>
<organism evidence="7 8">
    <name type="scientific">Phialocephala subalpina</name>
    <dbReference type="NCBI Taxonomy" id="576137"/>
    <lineage>
        <taxon>Eukaryota</taxon>
        <taxon>Fungi</taxon>
        <taxon>Dikarya</taxon>
        <taxon>Ascomycota</taxon>
        <taxon>Pezizomycotina</taxon>
        <taxon>Leotiomycetes</taxon>
        <taxon>Helotiales</taxon>
        <taxon>Mollisiaceae</taxon>
        <taxon>Phialocephala</taxon>
        <taxon>Phialocephala fortinii species complex</taxon>
    </lineage>
</organism>
<dbReference type="Pfam" id="PF01544">
    <property type="entry name" value="CorA"/>
    <property type="match status" value="1"/>
</dbReference>
<evidence type="ECO:0000256" key="4">
    <source>
        <dbReference type="ARBA" id="ARBA00022989"/>
    </source>
</evidence>
<keyword evidence="4 6" id="KW-1133">Transmembrane helix</keyword>
<dbReference type="InterPro" id="IPR044089">
    <property type="entry name" value="Alr1-like"/>
</dbReference>
<evidence type="ECO:0000256" key="6">
    <source>
        <dbReference type="SAM" id="Phobius"/>
    </source>
</evidence>
<evidence type="ECO:0000256" key="3">
    <source>
        <dbReference type="ARBA" id="ARBA00022692"/>
    </source>
</evidence>
<feature type="transmembrane region" description="Helical" evidence="6">
    <location>
        <begin position="383"/>
        <end position="401"/>
    </location>
</feature>
<evidence type="ECO:0000313" key="8">
    <source>
        <dbReference type="Proteomes" id="UP000184330"/>
    </source>
</evidence>
<dbReference type="EMBL" id="FJOG01000002">
    <property type="protein sequence ID" value="CZR51865.1"/>
    <property type="molecule type" value="Genomic_DNA"/>
</dbReference>
<dbReference type="Gene3D" id="1.20.58.340">
    <property type="entry name" value="Magnesium transport protein CorA, transmembrane region"/>
    <property type="match status" value="2"/>
</dbReference>
<keyword evidence="8" id="KW-1185">Reference proteome</keyword>
<reference evidence="7 8" key="1">
    <citation type="submission" date="2016-03" db="EMBL/GenBank/DDBJ databases">
        <authorList>
            <person name="Ploux O."/>
        </authorList>
    </citation>
    <scope>NUCLEOTIDE SEQUENCE [LARGE SCALE GENOMIC DNA]</scope>
    <source>
        <strain evidence="7 8">UAMH 11012</strain>
    </source>
</reference>
<keyword evidence="3 6" id="KW-0812">Transmembrane</keyword>
<dbReference type="AlphaFoldDB" id="A0A1L7WGG9"/>
<dbReference type="Gene3D" id="3.30.460.20">
    <property type="entry name" value="CorA soluble domain-like"/>
    <property type="match status" value="1"/>
</dbReference>
<gene>
    <name evidence="7" type="ORF">PAC_01742</name>
</gene>
<comment type="similarity">
    <text evidence="2">Belongs to the CorA metal ion transporter (MIT) (TC 1.A.35) family.</text>
</comment>
<evidence type="ECO:0000256" key="1">
    <source>
        <dbReference type="ARBA" id="ARBA00004141"/>
    </source>
</evidence>
<dbReference type="CDD" id="cd12829">
    <property type="entry name" value="Alr1p-like"/>
    <property type="match status" value="1"/>
</dbReference>
<dbReference type="GO" id="GO:0010961">
    <property type="term" value="P:intracellular magnesium ion homeostasis"/>
    <property type="evidence" value="ECO:0007669"/>
    <property type="project" value="TreeGrafter"/>
</dbReference>
<protein>
    <submittedName>
        <fullName evidence="7">Uncharacterized protein</fullName>
    </submittedName>
</protein>
<sequence length="446" mass="50693">MAAHNNRISFNSNVTTIIDIDDYNDSFAMSAFTQSESQASGSITPPVNDRRIDFEILEKLLAPKRVDDDGPQPYENIRIDEHYHMPPKVARVPKSQRIILYSGTSESTYRASAFNALNVHEDLHAIFSDDEHHPWWLDVQNPSVQELRLLCSAFRIHPLTFEDIVTQESQEKIQDYTTYYFASVWSYHVVEVNDGKAFEPCTIYTVVFPSGTLSFSFSTTTHAMNVLERIELLKGVVAVKSDWVFYAFVDNIVDSFGPSILEIDLEVSEIEEAVYTTREGDMQAFLLKIDGVRKRVSALTRLLTGKTKVLLSFEKHHCMEISSDEDVRPGHNLKLYVNDVQDHIEGMLSNLHQSESLLSRSQSNYLAQASHETLQGRTRVNDLMALLTTVSMILTALNFVAGMFGMNVNANVPLYMNSTPAWYIILGGEIFVFMVLMVLAKKFKWY</sequence>
<dbReference type="OrthoDB" id="29879at2759"/>
<evidence type="ECO:0000313" key="7">
    <source>
        <dbReference type="EMBL" id="CZR51865.1"/>
    </source>
</evidence>
<comment type="subcellular location">
    <subcellularLocation>
        <location evidence="1">Membrane</location>
        <topology evidence="1">Multi-pass membrane protein</topology>
    </subcellularLocation>
</comment>
<dbReference type="PANTHER" id="PTHR21535:SF94">
    <property type="entry name" value="CORA FAMILY METAL ION TRANSPORTER (EUROFUNG)"/>
    <property type="match status" value="1"/>
</dbReference>
<feature type="transmembrane region" description="Helical" evidence="6">
    <location>
        <begin position="421"/>
        <end position="440"/>
    </location>
</feature>
<dbReference type="Proteomes" id="UP000184330">
    <property type="component" value="Unassembled WGS sequence"/>
</dbReference>
<dbReference type="SUPFAM" id="SSF144083">
    <property type="entry name" value="Magnesium transport protein CorA, transmembrane region"/>
    <property type="match status" value="1"/>
</dbReference>
<name>A0A1L7WGG9_9HELO</name>
<accession>A0A1L7WGG9</accession>
<evidence type="ECO:0000256" key="2">
    <source>
        <dbReference type="ARBA" id="ARBA00009765"/>
    </source>
</evidence>
<dbReference type="PANTHER" id="PTHR21535">
    <property type="entry name" value="MAGNESIUM AND COBALT TRANSPORT PROTEIN/MITOCHONDRIAL IMPORT INNER MEMBRANE TRANSLOCASE SUBUNIT TIM8"/>
    <property type="match status" value="1"/>
</dbReference>
<dbReference type="GO" id="GO:0005886">
    <property type="term" value="C:plasma membrane"/>
    <property type="evidence" value="ECO:0007669"/>
    <property type="project" value="TreeGrafter"/>
</dbReference>